<dbReference type="FunFam" id="2.10.25.10:FF:000388">
    <property type="entry name" value="Laminin subunit alpha"/>
    <property type="match status" value="1"/>
</dbReference>
<keyword evidence="9 10" id="KW-0424">Laminin EGF-like domain</keyword>
<dbReference type="PROSITE" id="PS01248">
    <property type="entry name" value="EGF_LAM_1"/>
    <property type="match status" value="3"/>
</dbReference>
<comment type="caution">
    <text evidence="10">Lacks conserved residue(s) required for the propagation of feature annotation.</text>
</comment>
<evidence type="ECO:0000256" key="9">
    <source>
        <dbReference type="ARBA" id="ARBA00023292"/>
    </source>
</evidence>
<keyword evidence="3" id="KW-0272">Extracellular matrix</keyword>
<dbReference type="STRING" id="6313.A0A158PAV2"/>
<evidence type="ECO:0000313" key="14">
    <source>
        <dbReference type="WBParaSite" id="ACAC_0001004901-mRNA-1"/>
    </source>
</evidence>
<dbReference type="FunFam" id="2.10.25.10:FF:000011">
    <property type="entry name" value="Cadherin EGF LAG seven-pass G-type receptor"/>
    <property type="match status" value="1"/>
</dbReference>
<evidence type="ECO:0000256" key="10">
    <source>
        <dbReference type="PROSITE-ProRule" id="PRU00460"/>
    </source>
</evidence>
<dbReference type="PROSITE" id="PS51117">
    <property type="entry name" value="LAMININ_NTER"/>
    <property type="match status" value="1"/>
</dbReference>
<organism evidence="13 14">
    <name type="scientific">Angiostrongylus cantonensis</name>
    <name type="common">Rat lungworm</name>
    <dbReference type="NCBI Taxonomy" id="6313"/>
    <lineage>
        <taxon>Eukaryota</taxon>
        <taxon>Metazoa</taxon>
        <taxon>Ecdysozoa</taxon>
        <taxon>Nematoda</taxon>
        <taxon>Chromadorea</taxon>
        <taxon>Rhabditida</taxon>
        <taxon>Rhabditina</taxon>
        <taxon>Rhabditomorpha</taxon>
        <taxon>Strongyloidea</taxon>
        <taxon>Metastrongylidae</taxon>
        <taxon>Angiostrongylus</taxon>
    </lineage>
</organism>
<dbReference type="CDD" id="cd02795">
    <property type="entry name" value="CBM6-CBM35-CBM36_like"/>
    <property type="match status" value="1"/>
</dbReference>
<dbReference type="GO" id="GO:0005604">
    <property type="term" value="C:basement membrane"/>
    <property type="evidence" value="ECO:0007669"/>
    <property type="project" value="UniProtKB-SubCell"/>
</dbReference>
<dbReference type="InterPro" id="IPR008211">
    <property type="entry name" value="Laminin_N"/>
</dbReference>
<evidence type="ECO:0000256" key="3">
    <source>
        <dbReference type="ARBA" id="ARBA00022530"/>
    </source>
</evidence>
<feature type="disulfide bond" evidence="10">
    <location>
        <begin position="309"/>
        <end position="321"/>
    </location>
</feature>
<evidence type="ECO:0000259" key="12">
    <source>
        <dbReference type="PROSITE" id="PS51117"/>
    </source>
</evidence>
<reference evidence="13" key="1">
    <citation type="submission" date="2012-09" db="EMBL/GenBank/DDBJ databases">
        <authorList>
            <person name="Martin A.A."/>
        </authorList>
    </citation>
    <scope>NUCLEOTIDE SEQUENCE</scope>
</reference>
<feature type="domain" description="Laminin EGF-like" evidence="11">
    <location>
        <begin position="402"/>
        <end position="447"/>
    </location>
</feature>
<name>A0A158PAV2_ANGCA</name>
<accession>A0A158PAV2</accession>
<dbReference type="PANTHER" id="PTHR10574:SF406">
    <property type="entry name" value="LAMININ SUBUNIT ALPHA 5"/>
    <property type="match status" value="1"/>
</dbReference>
<dbReference type="Proteomes" id="UP000035642">
    <property type="component" value="Unassembled WGS sequence"/>
</dbReference>
<feature type="disulfide bond" evidence="10">
    <location>
        <begin position="402"/>
        <end position="414"/>
    </location>
</feature>
<feature type="domain" description="Laminin EGF-like" evidence="11">
    <location>
        <begin position="356"/>
        <end position="401"/>
    </location>
</feature>
<feature type="domain" description="Laminin EGF-like" evidence="11">
    <location>
        <begin position="548"/>
        <end position="600"/>
    </location>
</feature>
<dbReference type="SUPFAM" id="SSF57196">
    <property type="entry name" value="EGF/Laminin"/>
    <property type="match status" value="8"/>
</dbReference>
<evidence type="ECO:0000256" key="1">
    <source>
        <dbReference type="ARBA" id="ARBA00004302"/>
    </source>
</evidence>
<feature type="disulfide bond" evidence="10">
    <location>
        <begin position="358"/>
        <end position="375"/>
    </location>
</feature>
<dbReference type="GO" id="GO:0009888">
    <property type="term" value="P:tissue development"/>
    <property type="evidence" value="ECO:0007669"/>
    <property type="project" value="TreeGrafter"/>
</dbReference>
<dbReference type="PANTHER" id="PTHR10574">
    <property type="entry name" value="NETRIN/LAMININ-RELATED"/>
    <property type="match status" value="1"/>
</dbReference>
<keyword evidence="8" id="KW-0325">Glycoprotein</keyword>
<comment type="subcellular location">
    <subcellularLocation>
        <location evidence="1">Secreted</location>
        <location evidence="1">Extracellular space</location>
        <location evidence="1">Extracellular matrix</location>
        <location evidence="1">Basement membrane</location>
    </subcellularLocation>
</comment>
<evidence type="ECO:0000256" key="7">
    <source>
        <dbReference type="ARBA" id="ARBA00023157"/>
    </source>
</evidence>
<dbReference type="CDD" id="cd00055">
    <property type="entry name" value="EGF_Lam"/>
    <property type="match status" value="8"/>
</dbReference>
<feature type="disulfide bond" evidence="10">
    <location>
        <begin position="377"/>
        <end position="386"/>
    </location>
</feature>
<feature type="disulfide bond" evidence="10">
    <location>
        <begin position="311"/>
        <end position="328"/>
    </location>
</feature>
<feature type="domain" description="Laminin EGF-like" evidence="11">
    <location>
        <begin position="448"/>
        <end position="497"/>
    </location>
</feature>
<dbReference type="Pfam" id="PF00053">
    <property type="entry name" value="EGF_laminin"/>
    <property type="match status" value="8"/>
</dbReference>
<evidence type="ECO:0000256" key="8">
    <source>
        <dbReference type="ARBA" id="ARBA00023180"/>
    </source>
</evidence>
<feature type="disulfide bond" evidence="10">
    <location>
        <begin position="284"/>
        <end position="293"/>
    </location>
</feature>
<dbReference type="InterPro" id="IPR050440">
    <property type="entry name" value="Laminin/Netrin_ECM"/>
</dbReference>
<evidence type="ECO:0000256" key="6">
    <source>
        <dbReference type="ARBA" id="ARBA00022869"/>
    </source>
</evidence>
<dbReference type="PRINTS" id="PR00011">
    <property type="entry name" value="EGFLAMININ"/>
</dbReference>
<keyword evidence="6" id="KW-0084">Basement membrane</keyword>
<evidence type="ECO:0000259" key="11">
    <source>
        <dbReference type="PROSITE" id="PS50027"/>
    </source>
</evidence>
<feature type="disulfide bond" evidence="10">
    <location>
        <begin position="468"/>
        <end position="477"/>
    </location>
</feature>
<dbReference type="AlphaFoldDB" id="A0A158PAV2"/>
<dbReference type="InterPro" id="IPR000742">
    <property type="entry name" value="EGF"/>
</dbReference>
<dbReference type="PROSITE" id="PS50027">
    <property type="entry name" value="EGF_LAM_2"/>
    <property type="match status" value="6"/>
</dbReference>
<feature type="disulfide bond" evidence="10">
    <location>
        <begin position="423"/>
        <end position="432"/>
    </location>
</feature>
<sequence>MLPTLATFCVIAAAQVLTPSLLTISHRKPIRASSTCGSTQYSPLNYYSYQEDSNSPFPIIELRQEREAFIQQFGMESLSPISEDDRVVCRSDLAGIHPLENAEMVIKILEHRPSRFKFSSSEALQNFTRATNVRIRLLGTRTLQGHLMHLNDRTDPTVTRRYFYSIKEILMGGRCVCNGHAGTCDILDPRRPPCNCFGRSDECVYDEDVFVNRLSLDIHGNYEGGGRCLNCRDHTEGVNCNKCSFGYYRPDGVQWSDMMPCKPCTCDPTKHTGNCEERTGKCYCQPKFEGENCDRCAKGYYDPPECKKCECTVEGTTGDVCSPYNGQCPCKPGFGGIFCETCEDGFTNVTAGCKVCNCDPLGTENGVCDPHSGQCMCQDGFYGEKCDQCDIGYYGYPNCKECKCVGAGAKALECDMSTGQCPCYSNFTGRICDKCAVGFYDYPNCKACGCFIDGAKGQACDSRGQCYCKENFEGERCDRCKPNFYNFPTCEECNCHPAGVTLDFAGCDKVKPGELCSCRKNVDGRICDQCKPTFWDLQYHHEDGCVECQCHLNGTLSLLDICDLRSGQCVCKRNAAGTQCEKCADGFFNLQGFNQLGCEPCKCDIGGALRADCDALTGQCRCRPRITGLQCDKPIENHYFPTLWHHQYEAEDGHSEDQRPVRFAVDKDQFPDFSWRGYAVFSTIQDKVLLDIDVAKASVYKLLLSYHNPTTVPVTAFISVAPKMTHSQDIEQSEKVALVPTEIPSVKEVTVAGKPFVLNPGKWSISVSTKQRLYLDFVVVLPAEYYLGSILKERASPPCEAHTAYNTTCVDLLYPPMAMSARVDVTENPDTFKEVHMDGTTSDLKKVPIELLPEIIGPAAFVQTEEKEKVTEAKIEVPEDYEYVVVVEYHNLVRTFCREVVVDDGKVSVIPLTKGSATVQLVVPPMTEFGLAAINLIAKKEWNSEYLQQVPVCIRRDGRCVPQQHPPAGNSIIAEAEAGHNQDKAITGEKLPFPIANPKDVAVVLLDESQGTLEITGVVPGRGHYVFLVQYFNPDNTPINVAVLLQNDHFYEGNLL</sequence>
<dbReference type="WBParaSite" id="ACAC_0001004901-mRNA-1">
    <property type="protein sequence ID" value="ACAC_0001004901-mRNA-1"/>
    <property type="gene ID" value="ACAC_0001004901"/>
</dbReference>
<proteinExistence type="predicted"/>
<keyword evidence="2" id="KW-0964">Secreted</keyword>
<dbReference type="Pfam" id="PF00055">
    <property type="entry name" value="Laminin_N"/>
    <property type="match status" value="1"/>
</dbReference>
<dbReference type="GO" id="GO:0009887">
    <property type="term" value="P:animal organ morphogenesis"/>
    <property type="evidence" value="ECO:0007669"/>
    <property type="project" value="TreeGrafter"/>
</dbReference>
<feature type="disulfide bond" evidence="10">
    <location>
        <begin position="571"/>
        <end position="580"/>
    </location>
</feature>
<dbReference type="SMART" id="SM00181">
    <property type="entry name" value="EGF"/>
    <property type="match status" value="5"/>
</dbReference>
<dbReference type="FunFam" id="2.10.25.10:FF:000209">
    <property type="entry name" value="Laminin subunit alpha 5"/>
    <property type="match status" value="1"/>
</dbReference>
<evidence type="ECO:0000313" key="13">
    <source>
        <dbReference type="Proteomes" id="UP000035642"/>
    </source>
</evidence>
<dbReference type="FunFam" id="2.10.25.10:FF:000090">
    <property type="entry name" value="laminin subunit alpha"/>
    <property type="match status" value="1"/>
</dbReference>
<protein>
    <submittedName>
        <fullName evidence="14">Uncharacterized protein</fullName>
    </submittedName>
</protein>
<dbReference type="Gene3D" id="2.60.120.260">
    <property type="entry name" value="Galactose-binding domain-like"/>
    <property type="match status" value="1"/>
</dbReference>
<feature type="disulfide bond" evidence="10">
    <location>
        <begin position="356"/>
        <end position="368"/>
    </location>
</feature>
<keyword evidence="5" id="KW-0677">Repeat</keyword>
<dbReference type="GO" id="GO:0048468">
    <property type="term" value="P:cell development"/>
    <property type="evidence" value="ECO:0007669"/>
    <property type="project" value="UniProtKB-ARBA"/>
</dbReference>
<feature type="domain" description="Laminin EGF-like" evidence="11">
    <location>
        <begin position="309"/>
        <end position="355"/>
    </location>
</feature>
<dbReference type="FunFam" id="2.10.25.10:FF:000034">
    <property type="entry name" value="Laminin subunit alpha 3"/>
    <property type="match status" value="2"/>
</dbReference>
<feature type="disulfide bond" evidence="10">
    <location>
        <begin position="330"/>
        <end position="339"/>
    </location>
</feature>
<feature type="disulfide bond" evidence="10">
    <location>
        <begin position="404"/>
        <end position="421"/>
    </location>
</feature>
<dbReference type="Gene3D" id="2.10.25.10">
    <property type="entry name" value="Laminin"/>
    <property type="match status" value="9"/>
</dbReference>
<dbReference type="SMART" id="SM00136">
    <property type="entry name" value="LamNT"/>
    <property type="match status" value="1"/>
</dbReference>
<keyword evidence="7 10" id="KW-1015">Disulfide bond</keyword>
<dbReference type="SMART" id="SM00180">
    <property type="entry name" value="EGF_Lam"/>
    <property type="match status" value="9"/>
</dbReference>
<feature type="domain" description="Laminin N-terminal" evidence="12">
    <location>
        <begin position="1"/>
        <end position="174"/>
    </location>
</feature>
<reference evidence="14" key="2">
    <citation type="submission" date="2016-04" db="UniProtKB">
        <authorList>
            <consortium name="WormBaseParasite"/>
        </authorList>
    </citation>
    <scope>IDENTIFICATION</scope>
</reference>
<evidence type="ECO:0000256" key="2">
    <source>
        <dbReference type="ARBA" id="ARBA00022525"/>
    </source>
</evidence>
<feature type="disulfide bond" evidence="10">
    <location>
        <begin position="448"/>
        <end position="460"/>
    </location>
</feature>
<keyword evidence="13" id="KW-1185">Reference proteome</keyword>
<feature type="domain" description="Laminin EGF-like" evidence="11">
    <location>
        <begin position="264"/>
        <end position="308"/>
    </location>
</feature>
<evidence type="ECO:0000256" key="4">
    <source>
        <dbReference type="ARBA" id="ARBA00022729"/>
    </source>
</evidence>
<dbReference type="InterPro" id="IPR002049">
    <property type="entry name" value="LE_dom"/>
</dbReference>
<keyword evidence="4" id="KW-0732">Signal</keyword>
<evidence type="ECO:0000256" key="5">
    <source>
        <dbReference type="ARBA" id="ARBA00022737"/>
    </source>
</evidence>